<dbReference type="GeneID" id="87837586"/>
<reference evidence="3" key="2">
    <citation type="submission" date="2023-06" db="EMBL/GenBank/DDBJ databases">
        <authorList>
            <consortium name="Lawrence Berkeley National Laboratory"/>
            <person name="Haridas S."/>
            <person name="Hensen N."/>
            <person name="Bonometti L."/>
            <person name="Westerberg I."/>
            <person name="Brannstrom I.O."/>
            <person name="Guillou S."/>
            <person name="Cros-Aarteil S."/>
            <person name="Calhoun S."/>
            <person name="Kuo A."/>
            <person name="Mondo S."/>
            <person name="Pangilinan J."/>
            <person name="Riley R."/>
            <person name="Labutti K."/>
            <person name="Andreopoulos B."/>
            <person name="Lipzen A."/>
            <person name="Chen C."/>
            <person name="Yanf M."/>
            <person name="Daum C."/>
            <person name="Ng V."/>
            <person name="Clum A."/>
            <person name="Steindorff A."/>
            <person name="Ohm R."/>
            <person name="Martin F."/>
            <person name="Silar P."/>
            <person name="Natvig D."/>
            <person name="Lalanne C."/>
            <person name="Gautier V."/>
            <person name="Ament-Velasquez S.L."/>
            <person name="Kruys A."/>
            <person name="Hutchinson M.I."/>
            <person name="Powell A.J."/>
            <person name="Barry K."/>
            <person name="Miller A.N."/>
            <person name="Grigoriev I.V."/>
            <person name="Debuchy R."/>
            <person name="Gladieux P."/>
            <person name="Thoren M.H."/>
            <person name="Johannesson H."/>
        </authorList>
    </citation>
    <scope>NUCLEOTIDE SEQUENCE</scope>
    <source>
        <strain evidence="3">CBS 168.71</strain>
    </source>
</reference>
<proteinExistence type="predicted"/>
<comment type="caution">
    <text evidence="3">The sequence shown here is derived from an EMBL/GenBank/DDBJ whole genome shotgun (WGS) entry which is preliminary data.</text>
</comment>
<feature type="region of interest" description="Disordered" evidence="1">
    <location>
        <begin position="460"/>
        <end position="479"/>
    </location>
</feature>
<dbReference type="AlphaFoldDB" id="A0AAE0HEK3"/>
<gene>
    <name evidence="3" type="ORF">B0H64DRAFT_324024</name>
</gene>
<name>A0AAE0HEK3_9PEZI</name>
<feature type="transmembrane region" description="Helical" evidence="2">
    <location>
        <begin position="380"/>
        <end position="404"/>
    </location>
</feature>
<feature type="region of interest" description="Disordered" evidence="1">
    <location>
        <begin position="508"/>
        <end position="600"/>
    </location>
</feature>
<evidence type="ECO:0000256" key="2">
    <source>
        <dbReference type="SAM" id="Phobius"/>
    </source>
</evidence>
<evidence type="ECO:0000313" key="3">
    <source>
        <dbReference type="EMBL" id="KAK3294957.1"/>
    </source>
</evidence>
<evidence type="ECO:0000313" key="4">
    <source>
        <dbReference type="Proteomes" id="UP001278766"/>
    </source>
</evidence>
<feature type="transmembrane region" description="Helical" evidence="2">
    <location>
        <begin position="416"/>
        <end position="439"/>
    </location>
</feature>
<accession>A0AAE0HEK3</accession>
<reference evidence="3" key="1">
    <citation type="journal article" date="2023" name="Mol. Phylogenet. Evol.">
        <title>Genome-scale phylogeny and comparative genomics of the fungal order Sordariales.</title>
        <authorList>
            <person name="Hensen N."/>
            <person name="Bonometti L."/>
            <person name="Westerberg I."/>
            <person name="Brannstrom I.O."/>
            <person name="Guillou S."/>
            <person name="Cros-Aarteil S."/>
            <person name="Calhoun S."/>
            <person name="Haridas S."/>
            <person name="Kuo A."/>
            <person name="Mondo S."/>
            <person name="Pangilinan J."/>
            <person name="Riley R."/>
            <person name="LaButti K."/>
            <person name="Andreopoulos B."/>
            <person name="Lipzen A."/>
            <person name="Chen C."/>
            <person name="Yan M."/>
            <person name="Daum C."/>
            <person name="Ng V."/>
            <person name="Clum A."/>
            <person name="Steindorff A."/>
            <person name="Ohm R.A."/>
            <person name="Martin F."/>
            <person name="Silar P."/>
            <person name="Natvig D.O."/>
            <person name="Lalanne C."/>
            <person name="Gautier V."/>
            <person name="Ament-Velasquez S.L."/>
            <person name="Kruys A."/>
            <person name="Hutchinson M.I."/>
            <person name="Powell A.J."/>
            <person name="Barry K."/>
            <person name="Miller A.N."/>
            <person name="Grigoriev I.V."/>
            <person name="Debuchy R."/>
            <person name="Gladieux P."/>
            <person name="Hiltunen Thoren M."/>
            <person name="Johannesson H."/>
        </authorList>
    </citation>
    <scope>NUCLEOTIDE SEQUENCE</scope>
    <source>
        <strain evidence="3">CBS 168.71</strain>
    </source>
</reference>
<protein>
    <submittedName>
        <fullName evidence="3">Uncharacterized protein</fullName>
    </submittedName>
</protein>
<dbReference type="Proteomes" id="UP001278766">
    <property type="component" value="Unassembled WGS sequence"/>
</dbReference>
<sequence>MEPLSPILKTPTRIPRPTFVTASPRTPSIRAVPYSPMNEVVTASRMTGGYSPTSWPFPKSAKRSSLTDRLSSLIASRDLSETTTQHCDAPDADRNNINRTENTRLSHQATASGASEATMTRSFQMPKSEVSTARIRADVSRDSVETQIYAPRDDERNATSELPRPSSSGHLLQPTAEVLERPMTPTPYSLLRKVSEVSEPGDTGNGDDHSPKDDAQQSISASHYREAMHHHRVIHCTPVPRDEEGRVLSRLRPLFPTSIPKNEPQNTQCLAAPSSSVQAEYGGSDGGNIAGTPEGIIILNSAGMPEATANVGISARNNSLYSRRPTTMQSEVPDLESLRLGPRLRHSRLPLSPSMATNAGRSVPKSTRKMWSALARSRKMMLAAAILLELSILNVVASVTAVTANHIEHGYAGIGLVAWAAVSGVFVLTFGALLGVTVLQYRRMNKDLVSGENWIEMHLRSRPLPPRPQGEDRKQDSGATEAWQKFVQDHTQLRHYVEFLESRIGILEEGQPNIGEQNDGPDTDMTGVGSGPTSGNMENAIGQPSGTNADGGAGNDTPNANKLNVGGSLSRRQLLQPEDSVTEPESWQGSDGNATIPKSDTKASILTELCEAVTEGYSPLSGMLPGSPQTPQTLNNHTPSGRRGSTLRHLALPSRAVFHRHEVQSVDIPRGTKDGI</sequence>
<keyword evidence="2" id="KW-1133">Transmembrane helix</keyword>
<feature type="compositionally biased region" description="Polar residues" evidence="1">
    <location>
        <begin position="105"/>
        <end position="131"/>
    </location>
</feature>
<feature type="region of interest" description="Disordered" evidence="1">
    <location>
        <begin position="81"/>
        <end position="183"/>
    </location>
</feature>
<feature type="compositionally biased region" description="Basic and acidic residues" evidence="1">
    <location>
        <begin position="135"/>
        <end position="144"/>
    </location>
</feature>
<organism evidence="3 4">
    <name type="scientific">Chaetomium fimeti</name>
    <dbReference type="NCBI Taxonomy" id="1854472"/>
    <lineage>
        <taxon>Eukaryota</taxon>
        <taxon>Fungi</taxon>
        <taxon>Dikarya</taxon>
        <taxon>Ascomycota</taxon>
        <taxon>Pezizomycotina</taxon>
        <taxon>Sordariomycetes</taxon>
        <taxon>Sordariomycetidae</taxon>
        <taxon>Sordariales</taxon>
        <taxon>Chaetomiaceae</taxon>
        <taxon>Chaetomium</taxon>
    </lineage>
</organism>
<feature type="compositionally biased region" description="Polar residues" evidence="1">
    <location>
        <begin position="531"/>
        <end position="548"/>
    </location>
</feature>
<keyword evidence="2" id="KW-0812">Transmembrane</keyword>
<feature type="compositionally biased region" description="Basic and acidic residues" evidence="1">
    <location>
        <begin position="88"/>
        <end position="104"/>
    </location>
</feature>
<feature type="compositionally biased region" description="Basic and acidic residues" evidence="1">
    <location>
        <begin position="206"/>
        <end position="215"/>
    </location>
</feature>
<feature type="compositionally biased region" description="Polar residues" evidence="1">
    <location>
        <begin position="583"/>
        <end position="600"/>
    </location>
</feature>
<keyword evidence="4" id="KW-1185">Reference proteome</keyword>
<keyword evidence="2" id="KW-0472">Membrane</keyword>
<evidence type="ECO:0000256" key="1">
    <source>
        <dbReference type="SAM" id="MobiDB-lite"/>
    </source>
</evidence>
<dbReference type="EMBL" id="JAUEPN010000005">
    <property type="protein sequence ID" value="KAK3294957.1"/>
    <property type="molecule type" value="Genomic_DNA"/>
</dbReference>
<feature type="region of interest" description="Disordered" evidence="1">
    <location>
        <begin position="197"/>
        <end position="219"/>
    </location>
</feature>
<dbReference type="RefSeq" id="XP_062658471.1">
    <property type="nucleotide sequence ID" value="XM_062800638.1"/>
</dbReference>